<dbReference type="Gramene" id="PRQ40841">
    <property type="protein sequence ID" value="PRQ40841"/>
    <property type="gene ID" value="RchiOBHm_Chr4g0440451"/>
</dbReference>
<reference evidence="1 2" key="1">
    <citation type="journal article" date="2018" name="Nat. Genet.">
        <title>The Rosa genome provides new insights in the design of modern roses.</title>
        <authorList>
            <person name="Bendahmane M."/>
        </authorList>
    </citation>
    <scope>NUCLEOTIDE SEQUENCE [LARGE SCALE GENOMIC DNA]</scope>
    <source>
        <strain evidence="2">cv. Old Blush</strain>
    </source>
</reference>
<evidence type="ECO:0000313" key="1">
    <source>
        <dbReference type="EMBL" id="PRQ40841.1"/>
    </source>
</evidence>
<proteinExistence type="predicted"/>
<sequence length="42" mass="4782">MKEGFVIVNQQALWGEGFAHLVPIQLAISKIYTHMVNRTVQI</sequence>
<keyword evidence="2" id="KW-1185">Reference proteome</keyword>
<dbReference type="Proteomes" id="UP000238479">
    <property type="component" value="Chromosome 4"/>
</dbReference>
<dbReference type="AlphaFoldDB" id="A0A2P6R337"/>
<comment type="caution">
    <text evidence="1">The sequence shown here is derived from an EMBL/GenBank/DDBJ whole genome shotgun (WGS) entry which is preliminary data.</text>
</comment>
<name>A0A2P6R337_ROSCH</name>
<protein>
    <submittedName>
        <fullName evidence="1">Uncharacterized protein</fullName>
    </submittedName>
</protein>
<accession>A0A2P6R337</accession>
<organism evidence="1 2">
    <name type="scientific">Rosa chinensis</name>
    <name type="common">China rose</name>
    <dbReference type="NCBI Taxonomy" id="74649"/>
    <lineage>
        <taxon>Eukaryota</taxon>
        <taxon>Viridiplantae</taxon>
        <taxon>Streptophyta</taxon>
        <taxon>Embryophyta</taxon>
        <taxon>Tracheophyta</taxon>
        <taxon>Spermatophyta</taxon>
        <taxon>Magnoliopsida</taxon>
        <taxon>eudicotyledons</taxon>
        <taxon>Gunneridae</taxon>
        <taxon>Pentapetalae</taxon>
        <taxon>rosids</taxon>
        <taxon>fabids</taxon>
        <taxon>Rosales</taxon>
        <taxon>Rosaceae</taxon>
        <taxon>Rosoideae</taxon>
        <taxon>Rosoideae incertae sedis</taxon>
        <taxon>Rosa</taxon>
    </lineage>
</organism>
<gene>
    <name evidence="1" type="ORF">RchiOBHm_Chr4g0440451</name>
</gene>
<dbReference type="EMBL" id="PDCK01000042">
    <property type="protein sequence ID" value="PRQ40841.1"/>
    <property type="molecule type" value="Genomic_DNA"/>
</dbReference>
<evidence type="ECO:0000313" key="2">
    <source>
        <dbReference type="Proteomes" id="UP000238479"/>
    </source>
</evidence>